<sequence>MQPFIQGSNLSRRQLKEQVYPYLLRNLAVAYPNHVWGIDITYIRMQKGWMYCIWWQSWIGIRAMS</sequence>
<name>A0A8J3N6J9_9CHLR</name>
<protein>
    <submittedName>
        <fullName evidence="1">Uncharacterized protein</fullName>
    </submittedName>
</protein>
<keyword evidence="2" id="KW-1185">Reference proteome</keyword>
<accession>A0A8J3N6J9</accession>
<evidence type="ECO:0000313" key="2">
    <source>
        <dbReference type="Proteomes" id="UP000597444"/>
    </source>
</evidence>
<evidence type="ECO:0000313" key="1">
    <source>
        <dbReference type="EMBL" id="GHP00448.1"/>
    </source>
</evidence>
<dbReference type="EMBL" id="BNJK01000002">
    <property type="protein sequence ID" value="GHP00448.1"/>
    <property type="molecule type" value="Genomic_DNA"/>
</dbReference>
<organism evidence="1 2">
    <name type="scientific">Reticulibacter mediterranei</name>
    <dbReference type="NCBI Taxonomy" id="2778369"/>
    <lineage>
        <taxon>Bacteria</taxon>
        <taxon>Bacillati</taxon>
        <taxon>Chloroflexota</taxon>
        <taxon>Ktedonobacteria</taxon>
        <taxon>Ktedonobacterales</taxon>
        <taxon>Reticulibacteraceae</taxon>
        <taxon>Reticulibacter</taxon>
    </lineage>
</organism>
<comment type="caution">
    <text evidence="1">The sequence shown here is derived from an EMBL/GenBank/DDBJ whole genome shotgun (WGS) entry which is preliminary data.</text>
</comment>
<reference evidence="1" key="1">
    <citation type="submission" date="2020-10" db="EMBL/GenBank/DDBJ databases">
        <title>Taxonomic study of unclassified bacteria belonging to the class Ktedonobacteria.</title>
        <authorList>
            <person name="Yabe S."/>
            <person name="Wang C.M."/>
            <person name="Zheng Y."/>
            <person name="Sakai Y."/>
            <person name="Cavaletti L."/>
            <person name="Monciardini P."/>
            <person name="Donadio S."/>
        </authorList>
    </citation>
    <scope>NUCLEOTIDE SEQUENCE</scope>
    <source>
        <strain evidence="1">ID150040</strain>
    </source>
</reference>
<dbReference type="Proteomes" id="UP000597444">
    <property type="component" value="Unassembled WGS sequence"/>
</dbReference>
<proteinExistence type="predicted"/>
<dbReference type="AlphaFoldDB" id="A0A8J3N6J9"/>
<gene>
    <name evidence="1" type="ORF">KSF_104950</name>
</gene>